<sequence>MAGGCKVDKDEKPEKGELIFYRSQHIQNSYEEGELGRESTHKKFLSVRREGNRNVRRELVFYNLDMIISVENALGGARAYGGGIDLSTCRCRRSEYRHYKLSRE</sequence>
<evidence type="ECO:0000313" key="1">
    <source>
        <dbReference type="EMBL" id="EPR33248.1"/>
    </source>
</evidence>
<reference evidence="1 2" key="1">
    <citation type="journal article" date="2013" name="Genome Announc.">
        <title>Draft genome sequences for three mercury-methylating, sulfate-reducing bacteria.</title>
        <authorList>
            <person name="Brown S.D."/>
            <person name="Hurt R.A.Jr."/>
            <person name="Gilmour C.C."/>
            <person name="Elias D.A."/>
        </authorList>
    </citation>
    <scope>NUCLEOTIDE SEQUENCE [LARGE SCALE GENOMIC DNA]</scope>
    <source>
        <strain evidence="1 2">DSM 2059</strain>
    </source>
</reference>
<protein>
    <submittedName>
        <fullName evidence="1">Virulence protein RhuM</fullName>
    </submittedName>
</protein>
<dbReference type="PANTHER" id="PTHR35810:SF1">
    <property type="entry name" value="CYTOPLASMIC PROTEIN"/>
    <property type="match status" value="1"/>
</dbReference>
<dbReference type="eggNOG" id="COG3943">
    <property type="taxonomic scope" value="Bacteria"/>
</dbReference>
<evidence type="ECO:0000313" key="2">
    <source>
        <dbReference type="Proteomes" id="UP000014977"/>
    </source>
</evidence>
<gene>
    <name evidence="1" type="ORF">dsmv_3504</name>
</gene>
<keyword evidence="2" id="KW-1185">Reference proteome</keyword>
<dbReference type="EMBL" id="ATHJ01000128">
    <property type="protein sequence ID" value="EPR33248.1"/>
    <property type="molecule type" value="Genomic_DNA"/>
</dbReference>
<accession>S7ULP0</accession>
<dbReference type="Proteomes" id="UP000014977">
    <property type="component" value="Unassembled WGS sequence"/>
</dbReference>
<dbReference type="AlphaFoldDB" id="S7ULP0"/>
<proteinExistence type="predicted"/>
<dbReference type="PANTHER" id="PTHR35810">
    <property type="entry name" value="CYTOPLASMIC PROTEIN-RELATED"/>
    <property type="match status" value="1"/>
</dbReference>
<name>S7ULP0_DESML</name>
<comment type="caution">
    <text evidence="1">The sequence shown here is derived from an EMBL/GenBank/DDBJ whole genome shotgun (WGS) entry which is preliminary data.</text>
</comment>
<organism evidence="1 2">
    <name type="scientific">Desulfococcus multivorans DSM 2059</name>
    <dbReference type="NCBI Taxonomy" id="1121405"/>
    <lineage>
        <taxon>Bacteria</taxon>
        <taxon>Pseudomonadati</taxon>
        <taxon>Thermodesulfobacteriota</taxon>
        <taxon>Desulfobacteria</taxon>
        <taxon>Desulfobacterales</taxon>
        <taxon>Desulfococcaceae</taxon>
        <taxon>Desulfococcus</taxon>
    </lineage>
</organism>